<name>A0ABD4SCN5_9LACO</name>
<feature type="domain" description="Glycosyltransferase 2-like" evidence="1">
    <location>
        <begin position="6"/>
        <end position="167"/>
    </location>
</feature>
<dbReference type="SUPFAM" id="SSF53448">
    <property type="entry name" value="Nucleotide-diphospho-sugar transferases"/>
    <property type="match status" value="1"/>
</dbReference>
<evidence type="ECO:0000259" key="1">
    <source>
        <dbReference type="Pfam" id="PF00535"/>
    </source>
</evidence>
<dbReference type="Proteomes" id="UP001320314">
    <property type="component" value="Unassembled WGS sequence"/>
</dbReference>
<gene>
    <name evidence="2" type="ORF">LOB39_06715</name>
</gene>
<dbReference type="RefSeq" id="WP_231523603.1">
    <property type="nucleotide sequence ID" value="NZ_JAJNUD010000015.1"/>
</dbReference>
<dbReference type="InterPro" id="IPR001173">
    <property type="entry name" value="Glyco_trans_2-like"/>
</dbReference>
<evidence type="ECO:0000313" key="2">
    <source>
        <dbReference type="EMBL" id="MCD5518249.1"/>
    </source>
</evidence>
<accession>A0ABD4SCN5</accession>
<proteinExistence type="predicted"/>
<organism evidence="2 3">
    <name type="scientific">Lactobacillus delbrueckii subsp. allosunkii</name>
    <dbReference type="NCBI Taxonomy" id="1050107"/>
    <lineage>
        <taxon>Bacteria</taxon>
        <taxon>Bacillati</taxon>
        <taxon>Bacillota</taxon>
        <taxon>Bacilli</taxon>
        <taxon>Lactobacillales</taxon>
        <taxon>Lactobacillaceae</taxon>
        <taxon>Lactobacillus</taxon>
    </lineage>
</organism>
<protein>
    <submittedName>
        <fullName evidence="2">Glycosyltransferase</fullName>
    </submittedName>
</protein>
<dbReference type="AlphaFoldDB" id="A0ABD4SCN5"/>
<reference evidence="2 3" key="1">
    <citation type="submission" date="2021-12" db="EMBL/GenBank/DDBJ databases">
        <title>Antimicrobial susceptibility of Lactobacillus delbrueckii subsp. lactis obtained from milk products and other habitats.</title>
        <authorList>
            <person name="Shani N."/>
        </authorList>
    </citation>
    <scope>NUCLEOTIDE SEQUENCE [LARGE SCALE GENOMIC DNA]</scope>
    <source>
        <strain evidence="2 3">CIRM BIA 266</strain>
    </source>
</reference>
<dbReference type="PANTHER" id="PTHR22916">
    <property type="entry name" value="GLYCOSYLTRANSFERASE"/>
    <property type="match status" value="1"/>
</dbReference>
<dbReference type="Pfam" id="PF00535">
    <property type="entry name" value="Glycos_transf_2"/>
    <property type="match status" value="1"/>
</dbReference>
<evidence type="ECO:0000313" key="3">
    <source>
        <dbReference type="Proteomes" id="UP001320314"/>
    </source>
</evidence>
<dbReference type="Gene3D" id="3.90.550.10">
    <property type="entry name" value="Spore Coat Polysaccharide Biosynthesis Protein SpsA, Chain A"/>
    <property type="match status" value="1"/>
</dbReference>
<dbReference type="EMBL" id="JAJNUD010000015">
    <property type="protein sequence ID" value="MCD5518249.1"/>
    <property type="molecule type" value="Genomic_DNA"/>
</dbReference>
<dbReference type="PANTHER" id="PTHR22916:SF3">
    <property type="entry name" value="UDP-GLCNAC:BETAGAL BETA-1,3-N-ACETYLGLUCOSAMINYLTRANSFERASE-LIKE PROTEIN 1"/>
    <property type="match status" value="1"/>
</dbReference>
<sequence>MGKVLSIIVPCYNSAEYLERCVDSLIAGGKRVEIILVDDGSTDATGAMLDAYAHDYQNVRVIHQENRGHGGAVNHALEIAGGQYVKVVDSDDWLDPNAYQAVLDFLTEHGPVDLLVCNYLYDKPAKQQKKRVKFNLPVKRPFSWDQVRLHPGQYLMLHSLIYRRQVLVKSGIILPEKVSYDDNLFVFEPMKYVRSIYYLPVDLYHYYIGREDQSVNEQVMLRKIDQQILINKMMITFYASQIDKSDPCQKYLKYYLEIITTISSVILILAGDQQSLKLKRELWNFLKKYDYPTYKSFRKRPLGVGVNLPGRGGRRVVTRLYLIAKKIYAFN</sequence>
<dbReference type="InterPro" id="IPR029044">
    <property type="entry name" value="Nucleotide-diphossugar_trans"/>
</dbReference>
<dbReference type="GO" id="GO:0016758">
    <property type="term" value="F:hexosyltransferase activity"/>
    <property type="evidence" value="ECO:0007669"/>
    <property type="project" value="UniProtKB-ARBA"/>
</dbReference>
<comment type="caution">
    <text evidence="2">The sequence shown here is derived from an EMBL/GenBank/DDBJ whole genome shotgun (WGS) entry which is preliminary data.</text>
</comment>
<dbReference type="CDD" id="cd00761">
    <property type="entry name" value="Glyco_tranf_GTA_type"/>
    <property type="match status" value="1"/>
</dbReference>